<dbReference type="PANTHER" id="PTHR43431">
    <property type="entry name" value="OXIDOREDUCTASE, SHORT CHAIN DEHYDROGENASE/REDUCTASE FAMILY (AFU_ORTHOLOGUE AFUA_5G14000)"/>
    <property type="match status" value="1"/>
</dbReference>
<dbReference type="SUPFAM" id="SSF51735">
    <property type="entry name" value="NAD(P)-binding Rossmann-fold domains"/>
    <property type="match status" value="1"/>
</dbReference>
<name>K2S0X1_MACPH</name>
<dbReference type="Proteomes" id="UP000007129">
    <property type="component" value="Unassembled WGS sequence"/>
</dbReference>
<dbReference type="EMBL" id="AHHD01000284">
    <property type="protein sequence ID" value="EKG16164.1"/>
    <property type="molecule type" value="Genomic_DNA"/>
</dbReference>
<dbReference type="STRING" id="1126212.K2S0X1"/>
<dbReference type="InterPro" id="IPR036291">
    <property type="entry name" value="NAD(P)-bd_dom_sf"/>
</dbReference>
<gene>
    <name evidence="1" type="ORF">MPH_06601</name>
</gene>
<accession>K2S0X1</accession>
<dbReference type="VEuPathDB" id="FungiDB:MPH_06601"/>
<dbReference type="InterPro" id="IPR002347">
    <property type="entry name" value="SDR_fam"/>
</dbReference>
<proteinExistence type="predicted"/>
<dbReference type="Pfam" id="PF00106">
    <property type="entry name" value="adh_short"/>
    <property type="match status" value="1"/>
</dbReference>
<dbReference type="AlphaFoldDB" id="K2S0X1"/>
<dbReference type="InParanoid" id="K2S0X1"/>
<dbReference type="OrthoDB" id="5399006at2759"/>
<protein>
    <submittedName>
        <fullName evidence="1">Short-chain dehydrogenase/reductase SDR</fullName>
    </submittedName>
</protein>
<sequence length="259" mass="27873">MAPSGLAILIGAGPNTGTGIARILSHPSHGNLAVALLARRPEPLQELTNSLRSSTPGAVLEAFPTDTSPDSLKKAFADIKRHPSFSGLKLRLAIYSVKHSSKKPFLEETYEDFTTSLEAYVGGAFTFAQEALARLFADHGDEPLSDSANPGTKGTLIFTGTLGALRCSAQFAAYGAGRASVRQLAQTLAREMSDKGVHVVHTIANGAIVDAQQEQEQQQCRAGKKMSADAVGKTYLWLHQQEPELWTHELDMRPACEKF</sequence>
<evidence type="ECO:0000313" key="2">
    <source>
        <dbReference type="Proteomes" id="UP000007129"/>
    </source>
</evidence>
<organism evidence="1 2">
    <name type="scientific">Macrophomina phaseolina (strain MS6)</name>
    <name type="common">Charcoal rot fungus</name>
    <dbReference type="NCBI Taxonomy" id="1126212"/>
    <lineage>
        <taxon>Eukaryota</taxon>
        <taxon>Fungi</taxon>
        <taxon>Dikarya</taxon>
        <taxon>Ascomycota</taxon>
        <taxon>Pezizomycotina</taxon>
        <taxon>Dothideomycetes</taxon>
        <taxon>Dothideomycetes incertae sedis</taxon>
        <taxon>Botryosphaeriales</taxon>
        <taxon>Botryosphaeriaceae</taxon>
        <taxon>Macrophomina</taxon>
    </lineage>
</organism>
<reference evidence="1 2" key="1">
    <citation type="journal article" date="2012" name="BMC Genomics">
        <title>Tools to kill: Genome of one of the most destructive plant pathogenic fungi Macrophomina phaseolina.</title>
        <authorList>
            <person name="Islam M.S."/>
            <person name="Haque M.S."/>
            <person name="Islam M.M."/>
            <person name="Emdad E.M."/>
            <person name="Halim A."/>
            <person name="Hossen Q.M.M."/>
            <person name="Hossain M.Z."/>
            <person name="Ahmed B."/>
            <person name="Rahim S."/>
            <person name="Rahman M.S."/>
            <person name="Alam M.M."/>
            <person name="Hou S."/>
            <person name="Wan X."/>
            <person name="Saito J.A."/>
            <person name="Alam M."/>
        </authorList>
    </citation>
    <scope>NUCLEOTIDE SEQUENCE [LARGE SCALE GENOMIC DNA]</scope>
    <source>
        <strain evidence="1 2">MS6</strain>
    </source>
</reference>
<evidence type="ECO:0000313" key="1">
    <source>
        <dbReference type="EMBL" id="EKG16164.1"/>
    </source>
</evidence>
<dbReference type="HOGENOM" id="CLU_010194_17_0_1"/>
<dbReference type="eggNOG" id="KOG1014">
    <property type="taxonomic scope" value="Eukaryota"/>
</dbReference>
<dbReference type="Gene3D" id="3.40.50.720">
    <property type="entry name" value="NAD(P)-binding Rossmann-like Domain"/>
    <property type="match status" value="1"/>
</dbReference>
<comment type="caution">
    <text evidence="1">The sequence shown here is derived from an EMBL/GenBank/DDBJ whole genome shotgun (WGS) entry which is preliminary data.</text>
</comment>
<dbReference type="PANTHER" id="PTHR43431:SF7">
    <property type="entry name" value="OXIDOREDUCTASE, SHORT CHAIN DEHYDROGENASE_REDUCTASE FAMILY (AFU_ORTHOLOGUE AFUA_5G14000)"/>
    <property type="match status" value="1"/>
</dbReference>